<dbReference type="SUPFAM" id="SSF50118">
    <property type="entry name" value="Cell growth inhibitor/plasmid maintenance toxic component"/>
    <property type="match status" value="1"/>
</dbReference>
<comment type="caution">
    <text evidence="3">The sequence shown here is derived from an EMBL/GenBank/DDBJ whole genome shotgun (WGS) entry which is preliminary data.</text>
</comment>
<dbReference type="GO" id="GO:0003677">
    <property type="term" value="F:DNA binding"/>
    <property type="evidence" value="ECO:0007669"/>
    <property type="project" value="InterPro"/>
</dbReference>
<dbReference type="PATRIC" id="fig|33935.3.peg.2632"/>
<dbReference type="InterPro" id="IPR011067">
    <property type="entry name" value="Plasmid_toxin/cell-grow_inhib"/>
</dbReference>
<dbReference type="Proteomes" id="UP000037977">
    <property type="component" value="Unassembled WGS sequence"/>
</dbReference>
<comment type="similarity">
    <text evidence="1">Belongs to the PemK/MazF family.</text>
</comment>
<dbReference type="RefSeq" id="WP_053996485.1">
    <property type="nucleotide sequence ID" value="NZ_CP065643.1"/>
</dbReference>
<dbReference type="STRING" id="33935.ADM90_19065"/>
<organism evidence="3 4">
    <name type="scientific">Lysinibacillus macroides</name>
    <dbReference type="NCBI Taxonomy" id="33935"/>
    <lineage>
        <taxon>Bacteria</taxon>
        <taxon>Bacillati</taxon>
        <taxon>Bacillota</taxon>
        <taxon>Bacilli</taxon>
        <taxon>Bacillales</taxon>
        <taxon>Bacillaceae</taxon>
        <taxon>Lysinibacillus</taxon>
    </lineage>
</organism>
<evidence type="ECO:0008006" key="5">
    <source>
        <dbReference type="Google" id="ProtNLM"/>
    </source>
</evidence>
<evidence type="ECO:0000256" key="2">
    <source>
        <dbReference type="ARBA" id="ARBA00022649"/>
    </source>
</evidence>
<dbReference type="AlphaFoldDB" id="A0A0N0CV74"/>
<evidence type="ECO:0000256" key="1">
    <source>
        <dbReference type="ARBA" id="ARBA00007521"/>
    </source>
</evidence>
<keyword evidence="4" id="KW-1185">Reference proteome</keyword>
<dbReference type="OrthoDB" id="1957237at2"/>
<accession>A0A0N0CV74</accession>
<reference evidence="3 4" key="1">
    <citation type="submission" date="2015-07" db="EMBL/GenBank/DDBJ databases">
        <title>Genome sequencing project for genomic taxonomy and phylogenomics of Bacillus-like bacteria.</title>
        <authorList>
            <person name="Liu B."/>
            <person name="Wang J."/>
            <person name="Zhu Y."/>
            <person name="Liu G."/>
            <person name="Chen Q."/>
            <person name="Chen Z."/>
            <person name="Che J."/>
            <person name="Ge C."/>
            <person name="Shi H."/>
            <person name="Pan Z."/>
            <person name="Liu X."/>
        </authorList>
    </citation>
    <scope>NUCLEOTIDE SEQUENCE [LARGE SCALE GENOMIC DNA]</scope>
    <source>
        <strain evidence="3 4">DSM 54</strain>
    </source>
</reference>
<dbReference type="Gene3D" id="2.30.30.110">
    <property type="match status" value="1"/>
</dbReference>
<evidence type="ECO:0000313" key="4">
    <source>
        <dbReference type="Proteomes" id="UP000037977"/>
    </source>
</evidence>
<keyword evidence="2" id="KW-1277">Toxin-antitoxin system</keyword>
<dbReference type="EMBL" id="LGCI01000010">
    <property type="protein sequence ID" value="KOY81245.1"/>
    <property type="molecule type" value="Genomic_DNA"/>
</dbReference>
<proteinExistence type="inferred from homology"/>
<sequence>MTILDTLKEKLEDLKTIVQSFQVKKQRIFIHWLDRHNDYLRNEETYDYSKHLVYKRGMVVEVDFGFNIGAEYGGHHKAVILHKDSARAKSVVVVPLSSVKEGQTVHKLDADLGVIESLNDNKVEALLGQITTISKMRIQPSTIHRLTNEQLDEIDNKMVARFLGSSMKKKLME</sequence>
<gene>
    <name evidence="3" type="ORF">ADM90_19065</name>
</gene>
<evidence type="ECO:0000313" key="3">
    <source>
        <dbReference type="EMBL" id="KOY81245.1"/>
    </source>
</evidence>
<dbReference type="InterPro" id="IPR003477">
    <property type="entry name" value="PemK-like"/>
</dbReference>
<protein>
    <recommendedName>
        <fullName evidence="5">Growth inhibitor PemK</fullName>
    </recommendedName>
</protein>
<name>A0A0N0CV74_9BACI</name>
<dbReference type="Pfam" id="PF02452">
    <property type="entry name" value="PemK_toxin"/>
    <property type="match status" value="1"/>
</dbReference>